<dbReference type="EMBL" id="CP025704">
    <property type="protein sequence ID" value="AUN96885.1"/>
    <property type="molecule type" value="Genomic_DNA"/>
</dbReference>
<dbReference type="KEGG" id="bsto:C0V70_01940"/>
<protein>
    <submittedName>
        <fullName evidence="1">Uncharacterized protein</fullName>
    </submittedName>
</protein>
<proteinExistence type="predicted"/>
<sequence>MSTYKLYNHLFTCLFISCSVISCSPSPAKLLPVYLSTPLSGPKDKGQRIFNAAQMYVADHPEQKLELHAADSKSDEKLSAQQTVSFLKKKDPKLVFGPPGSSIADEVIELTKSLKPEEKKNLFFLNQVVASPKMNLALPTINVFFQTEDYLSGVVDFLLTKGKKPRKAHIIRLTNVPYLDEVAEFARKDLSARSIAIGLDIATPQEGTPELAEKWKKADIKKEDWVFLITHNIPVTFKSLQDDKIFSAMTKIITYGKAQSSVANHPWLYKNSWQAMFWHPDLEYKNSGALSNCAFETKFEKQFHYKPDFHSAFMYSMFEAAAALDFKNPFLKEEGLVGLPPIPTLTGEVQWNEKGLRLSLKPILYYQGESASEIYLPPAVKKVCDSPRYLSGAKVKLWDSPSLGLNLRTWEKSIKGNSRFIPVQLWDGNDWDGSETLSMENSNDKSFNHTNSRGHTYSKEILGAQQWYHPKVKRSFLVYKRISPKTSKIEAKTQLFTLTDDSQGLGRVFDTREGNYYAFDEVKFPLGWWKVGEEKTFKHSRWYQGDVNPREFTSKIKILELNFNYKGVPHSLKYDLTIYDENHKMITHNVYIYSPNQANVLTLNLINQYR</sequence>
<dbReference type="SUPFAM" id="SSF53822">
    <property type="entry name" value="Periplasmic binding protein-like I"/>
    <property type="match status" value="1"/>
</dbReference>
<dbReference type="RefSeq" id="WP_102242180.1">
    <property type="nucleotide sequence ID" value="NZ_CP025704.1"/>
</dbReference>
<dbReference type="Proteomes" id="UP000235584">
    <property type="component" value="Chromosome"/>
</dbReference>
<dbReference type="Gene3D" id="3.40.50.2300">
    <property type="match status" value="2"/>
</dbReference>
<dbReference type="PROSITE" id="PS51257">
    <property type="entry name" value="PROKAR_LIPOPROTEIN"/>
    <property type="match status" value="1"/>
</dbReference>
<evidence type="ECO:0000313" key="1">
    <source>
        <dbReference type="EMBL" id="AUN96885.1"/>
    </source>
</evidence>
<dbReference type="AlphaFoldDB" id="A0A2K9NP87"/>
<organism evidence="1 2">
    <name type="scientific">Bacteriovorax stolpii</name>
    <name type="common">Bdellovibrio stolpii</name>
    <dbReference type="NCBI Taxonomy" id="960"/>
    <lineage>
        <taxon>Bacteria</taxon>
        <taxon>Pseudomonadati</taxon>
        <taxon>Bdellovibrionota</taxon>
        <taxon>Bacteriovoracia</taxon>
        <taxon>Bacteriovoracales</taxon>
        <taxon>Bacteriovoracaceae</taxon>
        <taxon>Bacteriovorax</taxon>
    </lineage>
</organism>
<gene>
    <name evidence="1" type="ORF">C0V70_01940</name>
</gene>
<evidence type="ECO:0000313" key="2">
    <source>
        <dbReference type="Proteomes" id="UP000235584"/>
    </source>
</evidence>
<keyword evidence="2" id="KW-1185">Reference proteome</keyword>
<name>A0A2K9NP87_BACTC</name>
<accession>A0A2K9NP87</accession>
<dbReference type="InterPro" id="IPR028082">
    <property type="entry name" value="Peripla_BP_I"/>
</dbReference>
<reference evidence="1 2" key="1">
    <citation type="submission" date="2018-01" db="EMBL/GenBank/DDBJ databases">
        <title>Complete genome sequence of Bacteriovorax stolpii DSM12778.</title>
        <authorList>
            <person name="Tang B."/>
            <person name="Chang J."/>
        </authorList>
    </citation>
    <scope>NUCLEOTIDE SEQUENCE [LARGE SCALE GENOMIC DNA]</scope>
    <source>
        <strain evidence="1 2">DSM 12778</strain>
    </source>
</reference>